<dbReference type="PROSITE" id="PS00018">
    <property type="entry name" value="EF_HAND_1"/>
    <property type="match status" value="1"/>
</dbReference>
<dbReference type="InterPro" id="IPR002048">
    <property type="entry name" value="EF_hand_dom"/>
</dbReference>
<dbReference type="Proteomes" id="UP001429580">
    <property type="component" value="Unassembled WGS sequence"/>
</dbReference>
<dbReference type="PROSITE" id="PS50222">
    <property type="entry name" value="EF_HAND_2"/>
    <property type="match status" value="1"/>
</dbReference>
<evidence type="ECO:0000313" key="2">
    <source>
        <dbReference type="EMBL" id="NIJ59898.1"/>
    </source>
</evidence>
<evidence type="ECO:0000313" key="3">
    <source>
        <dbReference type="Proteomes" id="UP001429580"/>
    </source>
</evidence>
<protein>
    <submittedName>
        <fullName evidence="2">ABC-type uncharacterized transport system substrate-binding protein</fullName>
    </submittedName>
</protein>
<name>A0ABX0V3V0_9HYPH</name>
<keyword evidence="3" id="KW-1185">Reference proteome</keyword>
<gene>
    <name evidence="2" type="ORF">FHS82_003759</name>
</gene>
<sequence>MHENLQRRRAADRTLRIAAAWIVAALAVAAAFQPPAALAHPHVWVTARAQFVFAQDKLTAIRHSWTFDPAYSQYATQGLDTNGDGKLDASELEELARINIDGLYEFDFFTKAKANGKPVTFKTATDASLEFVDGSLILHFTLPVDPPVAAGRALSVEVYDPTYFVSFVFAPGQDAATVVGSAGTCAVTVTRPKQTDFNEQQALSEAFFEALTTASTFGQDFATRAVIACP</sequence>
<dbReference type="InterPro" id="IPR018247">
    <property type="entry name" value="EF_Hand_1_Ca_BS"/>
</dbReference>
<comment type="caution">
    <text evidence="2">The sequence shown here is derived from an EMBL/GenBank/DDBJ whole genome shotgun (WGS) entry which is preliminary data.</text>
</comment>
<reference evidence="2 3" key="1">
    <citation type="submission" date="2020-03" db="EMBL/GenBank/DDBJ databases">
        <title>Genomic Encyclopedia of Type Strains, Phase IV (KMG-IV): sequencing the most valuable type-strain genomes for metagenomic binning, comparative biology and taxonomic classification.</title>
        <authorList>
            <person name="Goeker M."/>
        </authorList>
    </citation>
    <scope>NUCLEOTIDE SEQUENCE [LARGE SCALE GENOMIC DNA]</scope>
    <source>
        <strain evidence="2 3">DSM 103870</strain>
    </source>
</reference>
<organism evidence="2 3">
    <name type="scientific">Pseudochelatococcus lubricantis</name>
    <dbReference type="NCBI Taxonomy" id="1538102"/>
    <lineage>
        <taxon>Bacteria</taxon>
        <taxon>Pseudomonadati</taxon>
        <taxon>Pseudomonadota</taxon>
        <taxon>Alphaproteobacteria</taxon>
        <taxon>Hyphomicrobiales</taxon>
        <taxon>Chelatococcaceae</taxon>
        <taxon>Pseudochelatococcus</taxon>
    </lineage>
</organism>
<accession>A0ABX0V3V0</accession>
<dbReference type="RefSeq" id="WP_166955742.1">
    <property type="nucleotide sequence ID" value="NZ_JAASQI010000011.1"/>
</dbReference>
<proteinExistence type="predicted"/>
<dbReference type="EMBL" id="JAASQI010000011">
    <property type="protein sequence ID" value="NIJ59898.1"/>
    <property type="molecule type" value="Genomic_DNA"/>
</dbReference>
<feature type="domain" description="EF-hand" evidence="1">
    <location>
        <begin position="79"/>
        <end position="102"/>
    </location>
</feature>
<evidence type="ECO:0000259" key="1">
    <source>
        <dbReference type="PROSITE" id="PS50222"/>
    </source>
</evidence>
<dbReference type="Pfam" id="PF06226">
    <property type="entry name" value="DUF1007"/>
    <property type="match status" value="1"/>
</dbReference>
<dbReference type="InterPro" id="IPR010412">
    <property type="entry name" value="DUF1007"/>
</dbReference>